<dbReference type="PANTHER" id="PTHR43233">
    <property type="entry name" value="FAMILY N-ACETYLTRANSFERASE, PUTATIVE (AFU_ORTHOLOGUE AFUA_6G03350)-RELATED"/>
    <property type="match status" value="1"/>
</dbReference>
<reference evidence="2 3" key="1">
    <citation type="submission" date="2007-03" db="EMBL/GenBank/DDBJ databases">
        <title>Complete sequence of Shewanella loihica PV-4.</title>
        <authorList>
            <consortium name="US DOE Joint Genome Institute"/>
            <person name="Copeland A."/>
            <person name="Lucas S."/>
            <person name="Lapidus A."/>
            <person name="Barry K."/>
            <person name="Detter J.C."/>
            <person name="Glavina del Rio T."/>
            <person name="Hammon N."/>
            <person name="Israni S."/>
            <person name="Dalin E."/>
            <person name="Tice H."/>
            <person name="Pitluck S."/>
            <person name="Chain P."/>
            <person name="Malfatti S."/>
            <person name="Shin M."/>
            <person name="Vergez L."/>
            <person name="Schmutz J."/>
            <person name="Larimer F."/>
            <person name="Land M."/>
            <person name="Hauser L."/>
            <person name="Kyrpides N."/>
            <person name="Mikhailova N."/>
            <person name="Romine M.F."/>
            <person name="Serres G."/>
            <person name="Fredrickson J."/>
            <person name="Tiedje J."/>
            <person name="Richardson P."/>
        </authorList>
    </citation>
    <scope>NUCLEOTIDE SEQUENCE [LARGE SCALE GENOMIC DNA]</scope>
    <source>
        <strain evidence="3">ATCC BAA-1088 / PV-4</strain>
    </source>
</reference>
<dbReference type="Gene3D" id="3.40.630.30">
    <property type="match status" value="1"/>
</dbReference>
<dbReference type="GO" id="GO:0016747">
    <property type="term" value="F:acyltransferase activity, transferring groups other than amino-acyl groups"/>
    <property type="evidence" value="ECO:0007669"/>
    <property type="project" value="InterPro"/>
</dbReference>
<dbReference type="STRING" id="323850.Shew_1906"/>
<dbReference type="OrthoDB" id="9775804at2"/>
<feature type="domain" description="N-acetyltransferase" evidence="1">
    <location>
        <begin position="1"/>
        <end position="137"/>
    </location>
</feature>
<dbReference type="InterPro" id="IPR016181">
    <property type="entry name" value="Acyl_CoA_acyltransferase"/>
</dbReference>
<evidence type="ECO:0000259" key="1">
    <source>
        <dbReference type="PROSITE" id="PS51186"/>
    </source>
</evidence>
<name>A3QE74_SHELP</name>
<dbReference type="InterPro" id="IPR053144">
    <property type="entry name" value="Acetyltransferase_Butenolide"/>
</dbReference>
<sequence>MEVRISNRAPDLEEFMTLRTAVGWTNPKPGLVQQSLNNSLFHVCAHIDSKLVGYGRIVGDGAMYFYLQDIVISPEYQNQGVGRSIMQEIESFLADTAMPGATIGLLAACGKEAFYSRFGYNPRTGESLGLGMCKFVE</sequence>
<dbReference type="EMBL" id="CP000606">
    <property type="protein sequence ID" value="ABO23772.1"/>
    <property type="molecule type" value="Genomic_DNA"/>
</dbReference>
<dbReference type="Pfam" id="PF13508">
    <property type="entry name" value="Acetyltransf_7"/>
    <property type="match status" value="1"/>
</dbReference>
<dbReference type="Proteomes" id="UP000001558">
    <property type="component" value="Chromosome"/>
</dbReference>
<accession>A3QE74</accession>
<dbReference type="AlphaFoldDB" id="A3QE74"/>
<protein>
    <submittedName>
        <fullName evidence="2">GCN5-related N-acetyltransferase</fullName>
    </submittedName>
</protein>
<evidence type="ECO:0000313" key="2">
    <source>
        <dbReference type="EMBL" id="ABO23772.1"/>
    </source>
</evidence>
<dbReference type="eggNOG" id="COG0454">
    <property type="taxonomic scope" value="Bacteria"/>
</dbReference>
<keyword evidence="3" id="KW-1185">Reference proteome</keyword>
<keyword evidence="2" id="KW-0808">Transferase</keyword>
<dbReference type="RefSeq" id="WP_011865704.1">
    <property type="nucleotide sequence ID" value="NC_009092.1"/>
</dbReference>
<dbReference type="CDD" id="cd04301">
    <property type="entry name" value="NAT_SF"/>
    <property type="match status" value="1"/>
</dbReference>
<dbReference type="SUPFAM" id="SSF55729">
    <property type="entry name" value="Acyl-CoA N-acyltransferases (Nat)"/>
    <property type="match status" value="1"/>
</dbReference>
<dbReference type="HOGENOM" id="CLU_086503_7_1_6"/>
<organism evidence="2 3">
    <name type="scientific">Shewanella loihica (strain ATCC BAA-1088 / PV-4)</name>
    <dbReference type="NCBI Taxonomy" id="323850"/>
    <lineage>
        <taxon>Bacteria</taxon>
        <taxon>Pseudomonadati</taxon>
        <taxon>Pseudomonadota</taxon>
        <taxon>Gammaproteobacteria</taxon>
        <taxon>Alteromonadales</taxon>
        <taxon>Shewanellaceae</taxon>
        <taxon>Shewanella</taxon>
    </lineage>
</organism>
<dbReference type="PROSITE" id="PS51186">
    <property type="entry name" value="GNAT"/>
    <property type="match status" value="1"/>
</dbReference>
<dbReference type="KEGG" id="slo:Shew_1906"/>
<dbReference type="PANTHER" id="PTHR43233:SF1">
    <property type="entry name" value="FAMILY N-ACETYLTRANSFERASE, PUTATIVE (AFU_ORTHOLOGUE AFUA_6G03350)-RELATED"/>
    <property type="match status" value="1"/>
</dbReference>
<evidence type="ECO:0000313" key="3">
    <source>
        <dbReference type="Proteomes" id="UP000001558"/>
    </source>
</evidence>
<proteinExistence type="predicted"/>
<dbReference type="InterPro" id="IPR000182">
    <property type="entry name" value="GNAT_dom"/>
</dbReference>
<gene>
    <name evidence="2" type="ordered locus">Shew_1906</name>
</gene>